<proteinExistence type="predicted"/>
<organism evidence="1 2">
    <name type="scientific">Rhizobium phage vB_RleM_P10VF</name>
    <dbReference type="NCBI Taxonomy" id="1527770"/>
    <lineage>
        <taxon>Viruses</taxon>
        <taxon>Duplodnaviria</taxon>
        <taxon>Heunggongvirae</taxon>
        <taxon>Uroviricota</taxon>
        <taxon>Caudoviricetes</taxon>
        <taxon>Pootjesviridae</taxon>
        <taxon>Innesvirus</taxon>
        <taxon>Innesvirus P10VF</taxon>
    </lineage>
</organism>
<evidence type="ECO:0000313" key="2">
    <source>
        <dbReference type="Proteomes" id="UP000204140"/>
    </source>
</evidence>
<accession>A0A076YLQ9</accession>
<name>A0A076YLQ9_9CAUD</name>
<sequence length="66" mass="7995">MQVKEFTVFKLGDVINVFDNGLVATFHNEDLYRRFVQEMLFTSKYSFWVENEARYEQIQDLTTNDY</sequence>
<dbReference type="KEGG" id="vg:22109596"/>
<dbReference type="Proteomes" id="UP000204140">
    <property type="component" value="Segment"/>
</dbReference>
<gene>
    <name evidence="1" type="ORF">P10VF_047</name>
</gene>
<keyword evidence="2" id="KW-1185">Reference proteome</keyword>
<dbReference type="GeneID" id="22109596"/>
<protein>
    <submittedName>
        <fullName evidence="1">Uncharacterized protein</fullName>
    </submittedName>
</protein>
<dbReference type="RefSeq" id="YP_009099786.1">
    <property type="nucleotide sequence ID" value="NC_025429.1"/>
</dbReference>
<dbReference type="EMBL" id="KM199770">
    <property type="protein sequence ID" value="AIK68260.1"/>
    <property type="molecule type" value="Genomic_DNA"/>
</dbReference>
<reference evidence="1 2" key="1">
    <citation type="submission" date="2014-07" db="EMBL/GenBank/DDBJ databases">
        <title>Isolation and characterization of Rhizobium leguminosarum phages from western Canadian soils and complete genome sequences of rhizobiophages vB_RleS_L338C and vB_RleM_P10VF.</title>
        <authorList>
            <person name="Restrepo-Cordoba M."/>
            <person name="Halmillawewa A.P."/>
            <person name="Perry B."/>
            <person name="Hynes M.F."/>
            <person name="Yost C.K."/>
        </authorList>
    </citation>
    <scope>NUCLEOTIDE SEQUENCE [LARGE SCALE GENOMIC DNA]</scope>
</reference>
<evidence type="ECO:0000313" key="1">
    <source>
        <dbReference type="EMBL" id="AIK68260.1"/>
    </source>
</evidence>